<comment type="caution">
    <text evidence="2">The sequence shown here is derived from an EMBL/GenBank/DDBJ whole genome shotgun (WGS) entry which is preliminary data.</text>
</comment>
<dbReference type="EMBL" id="JANCYU010000006">
    <property type="protein sequence ID" value="KAK4522592.1"/>
    <property type="molecule type" value="Genomic_DNA"/>
</dbReference>
<dbReference type="Pfam" id="PF17800">
    <property type="entry name" value="NPL"/>
    <property type="match status" value="1"/>
</dbReference>
<keyword evidence="3" id="KW-1185">Reference proteome</keyword>
<proteinExistence type="predicted"/>
<dbReference type="Proteomes" id="UP001300502">
    <property type="component" value="Unassembled WGS sequence"/>
</dbReference>
<evidence type="ECO:0000313" key="3">
    <source>
        <dbReference type="Proteomes" id="UP001300502"/>
    </source>
</evidence>
<accession>A0AAV9I4V0</accession>
<dbReference type="AlphaFoldDB" id="A0AAV9I4V0"/>
<feature type="domain" description="Nucleoplasmin-like" evidence="1">
    <location>
        <begin position="21"/>
        <end position="100"/>
    </location>
</feature>
<protein>
    <recommendedName>
        <fullName evidence="1">Nucleoplasmin-like domain-containing protein</fullName>
    </recommendedName>
</protein>
<gene>
    <name evidence="2" type="ORF">GAYE_PCTG10G0482</name>
</gene>
<name>A0AAV9I4V0_9RHOD</name>
<reference evidence="2 3" key="1">
    <citation type="submission" date="2022-07" db="EMBL/GenBank/DDBJ databases">
        <title>Genome-wide signatures of adaptation to extreme environments.</title>
        <authorList>
            <person name="Cho C.H."/>
            <person name="Yoon H.S."/>
        </authorList>
    </citation>
    <scope>NUCLEOTIDE SEQUENCE [LARGE SCALE GENOMIC DNA]</scope>
    <source>
        <strain evidence="2 3">108.79 E11</strain>
    </source>
</reference>
<organism evidence="2 3">
    <name type="scientific">Galdieria yellowstonensis</name>
    <dbReference type="NCBI Taxonomy" id="3028027"/>
    <lineage>
        <taxon>Eukaryota</taxon>
        <taxon>Rhodophyta</taxon>
        <taxon>Bangiophyceae</taxon>
        <taxon>Galdieriales</taxon>
        <taxon>Galdieriaceae</taxon>
        <taxon>Galdieria</taxon>
    </lineage>
</organism>
<evidence type="ECO:0000259" key="1">
    <source>
        <dbReference type="Pfam" id="PF17800"/>
    </source>
</evidence>
<evidence type="ECO:0000313" key="2">
    <source>
        <dbReference type="EMBL" id="KAK4522592.1"/>
    </source>
</evidence>
<sequence length="108" mass="11837">MMDWYVLSLKDSTTPQWLDASVEFPILLTSASLVDYSSQTENRVVVSMYPLKASSVVTREVPLCVLLPGKRESVPLQHLITSPSKVLLTKGKDAKVEISGIAFVGKIS</sequence>
<dbReference type="InterPro" id="IPR041232">
    <property type="entry name" value="NPL"/>
</dbReference>